<comment type="subcellular location">
    <subcellularLocation>
        <location evidence="1">Cell membrane</location>
        <topology evidence="1">Multi-pass membrane protein</topology>
    </subcellularLocation>
</comment>
<dbReference type="CDD" id="cd15048">
    <property type="entry name" value="7tmA_Histamine_H3R_H4R"/>
    <property type="match status" value="2"/>
</dbReference>
<dbReference type="GO" id="GO:0045202">
    <property type="term" value="C:synapse"/>
    <property type="evidence" value="ECO:0007669"/>
    <property type="project" value="TreeGrafter"/>
</dbReference>
<feature type="transmembrane region" description="Helical" evidence="11">
    <location>
        <begin position="475"/>
        <end position="498"/>
    </location>
</feature>
<evidence type="ECO:0000256" key="7">
    <source>
        <dbReference type="ARBA" id="ARBA00023136"/>
    </source>
</evidence>
<evidence type="ECO:0000256" key="3">
    <source>
        <dbReference type="ARBA" id="ARBA00022553"/>
    </source>
</evidence>
<evidence type="ECO:0000256" key="4">
    <source>
        <dbReference type="ARBA" id="ARBA00022692"/>
    </source>
</evidence>
<dbReference type="PANTHER" id="PTHR24247">
    <property type="entry name" value="5-HYDROXYTRYPTAMINE RECEPTOR"/>
    <property type="match status" value="1"/>
</dbReference>
<proteinExistence type="inferred from homology"/>
<dbReference type="GO" id="GO:0016907">
    <property type="term" value="F:G protein-coupled acetylcholine receptor activity"/>
    <property type="evidence" value="ECO:0007669"/>
    <property type="project" value="TreeGrafter"/>
</dbReference>
<feature type="domain" description="G-protein coupled receptors family 1 profile" evidence="12">
    <location>
        <begin position="49"/>
        <end position="368"/>
    </location>
</feature>
<dbReference type="InterPro" id="IPR017452">
    <property type="entry name" value="GPCR_Rhodpsn_7TM"/>
</dbReference>
<comment type="similarity">
    <text evidence="10">Belongs to the G-protein coupled receptor 1 family.</text>
</comment>
<feature type="transmembrane region" description="Helical" evidence="11">
    <location>
        <begin position="567"/>
        <end position="588"/>
    </location>
</feature>
<keyword evidence="2" id="KW-1003">Cell membrane</keyword>
<evidence type="ECO:0000256" key="1">
    <source>
        <dbReference type="ARBA" id="ARBA00004651"/>
    </source>
</evidence>
<dbReference type="Pfam" id="PF00001">
    <property type="entry name" value="7tm_1"/>
    <property type="match status" value="2"/>
</dbReference>
<keyword evidence="9 10" id="KW-0807">Transducer</keyword>
<feature type="domain" description="G-protein coupled receptors family 1 profile" evidence="12">
    <location>
        <begin position="414"/>
        <end position="729"/>
    </location>
</feature>
<evidence type="ECO:0000313" key="13">
    <source>
        <dbReference type="EMBL" id="CAH2284964.1"/>
    </source>
</evidence>
<dbReference type="InterPro" id="IPR000276">
    <property type="entry name" value="GPCR_Rhodpsn"/>
</dbReference>
<evidence type="ECO:0000256" key="9">
    <source>
        <dbReference type="ARBA" id="ARBA00023224"/>
    </source>
</evidence>
<dbReference type="AlphaFoldDB" id="A0AAD1RZY1"/>
<keyword evidence="14" id="KW-1185">Reference proteome</keyword>
<keyword evidence="8 10" id="KW-0675">Receptor</keyword>
<evidence type="ECO:0000259" key="12">
    <source>
        <dbReference type="PROSITE" id="PS50262"/>
    </source>
</evidence>
<protein>
    <submittedName>
        <fullName evidence="13">Histamine H3 receptor-like</fullName>
    </submittedName>
</protein>
<feature type="transmembrane region" description="Helical" evidence="11">
    <location>
        <begin position="116"/>
        <end position="139"/>
    </location>
</feature>
<dbReference type="PROSITE" id="PS50262">
    <property type="entry name" value="G_PROTEIN_RECEP_F1_2"/>
    <property type="match status" value="2"/>
</dbReference>
<feature type="transmembrane region" description="Helical" evidence="11">
    <location>
        <begin position="677"/>
        <end position="697"/>
    </location>
</feature>
<dbReference type="SUPFAM" id="SSF81321">
    <property type="entry name" value="Family A G protein-coupled receptor-like"/>
    <property type="match status" value="2"/>
</dbReference>
<evidence type="ECO:0000256" key="5">
    <source>
        <dbReference type="ARBA" id="ARBA00022989"/>
    </source>
</evidence>
<evidence type="ECO:0000256" key="2">
    <source>
        <dbReference type="ARBA" id="ARBA00022475"/>
    </source>
</evidence>
<dbReference type="SMART" id="SM01381">
    <property type="entry name" value="7TM_GPCR_Srsx"/>
    <property type="match status" value="1"/>
</dbReference>
<evidence type="ECO:0000313" key="14">
    <source>
        <dbReference type="Proteomes" id="UP001295444"/>
    </source>
</evidence>
<evidence type="ECO:0000256" key="11">
    <source>
        <dbReference type="SAM" id="Phobius"/>
    </source>
</evidence>
<dbReference type="Proteomes" id="UP001295444">
    <property type="component" value="Chromosome 04"/>
</dbReference>
<feature type="transmembrane region" description="Helical" evidence="11">
    <location>
        <begin position="208"/>
        <end position="229"/>
    </location>
</feature>
<gene>
    <name evidence="13" type="ORF">PECUL_23A029623</name>
</gene>
<dbReference type="PRINTS" id="PR00237">
    <property type="entry name" value="GPCRRHODOPSN"/>
</dbReference>
<feature type="transmembrane region" description="Helical" evidence="11">
    <location>
        <begin position="70"/>
        <end position="96"/>
    </location>
</feature>
<keyword evidence="3" id="KW-0597">Phosphoprotein</keyword>
<dbReference type="PROSITE" id="PS00237">
    <property type="entry name" value="G_PROTEIN_RECEP_F1_1"/>
    <property type="match status" value="2"/>
</dbReference>
<evidence type="ECO:0000256" key="10">
    <source>
        <dbReference type="RuleBase" id="RU000688"/>
    </source>
</evidence>
<feature type="transmembrane region" description="Helical" evidence="11">
    <location>
        <begin position="160"/>
        <end position="178"/>
    </location>
</feature>
<dbReference type="GO" id="GO:0004993">
    <property type="term" value="F:G protein-coupled serotonin receptor activity"/>
    <property type="evidence" value="ECO:0007669"/>
    <property type="project" value="TreeGrafter"/>
</dbReference>
<dbReference type="EMBL" id="OW240915">
    <property type="protein sequence ID" value="CAH2284964.1"/>
    <property type="molecule type" value="Genomic_DNA"/>
</dbReference>
<keyword evidence="7 11" id="KW-0472">Membrane</keyword>
<keyword evidence="5 11" id="KW-1133">Transmembrane helix</keyword>
<accession>A0AAD1RZY1</accession>
<feature type="transmembrane region" description="Helical" evidence="11">
    <location>
        <begin position="435"/>
        <end position="455"/>
    </location>
</feature>
<dbReference type="PRINTS" id="PR01471">
    <property type="entry name" value="HISTAMINEH3R"/>
</dbReference>
<evidence type="ECO:0000256" key="6">
    <source>
        <dbReference type="ARBA" id="ARBA00023040"/>
    </source>
</evidence>
<reference evidence="13" key="1">
    <citation type="submission" date="2022-03" db="EMBL/GenBank/DDBJ databases">
        <authorList>
            <person name="Alioto T."/>
            <person name="Alioto T."/>
            <person name="Gomez Garrido J."/>
        </authorList>
    </citation>
    <scope>NUCLEOTIDE SEQUENCE</scope>
</reference>
<evidence type="ECO:0000256" key="8">
    <source>
        <dbReference type="ARBA" id="ARBA00023170"/>
    </source>
</evidence>
<organism evidence="13 14">
    <name type="scientific">Pelobates cultripes</name>
    <name type="common">Western spadefoot toad</name>
    <dbReference type="NCBI Taxonomy" id="61616"/>
    <lineage>
        <taxon>Eukaryota</taxon>
        <taxon>Metazoa</taxon>
        <taxon>Chordata</taxon>
        <taxon>Craniata</taxon>
        <taxon>Vertebrata</taxon>
        <taxon>Euteleostomi</taxon>
        <taxon>Amphibia</taxon>
        <taxon>Batrachia</taxon>
        <taxon>Anura</taxon>
        <taxon>Pelobatoidea</taxon>
        <taxon>Pelobatidae</taxon>
        <taxon>Pelobates</taxon>
    </lineage>
</organism>
<dbReference type="GO" id="GO:0007187">
    <property type="term" value="P:G protein-coupled receptor signaling pathway, coupled to cyclic nucleotide second messenger"/>
    <property type="evidence" value="ECO:0007669"/>
    <property type="project" value="TreeGrafter"/>
</dbReference>
<dbReference type="GO" id="GO:0004969">
    <property type="term" value="F:histamine receptor activity"/>
    <property type="evidence" value="ECO:0007669"/>
    <property type="project" value="InterPro"/>
</dbReference>
<feature type="transmembrane region" description="Helical" evidence="11">
    <location>
        <begin position="709"/>
        <end position="732"/>
    </location>
</feature>
<name>A0AAD1RZY1_PELCU</name>
<feature type="transmembrane region" description="Helical" evidence="11">
    <location>
        <begin position="400"/>
        <end position="423"/>
    </location>
</feature>
<feature type="transmembrane region" description="Helical" evidence="11">
    <location>
        <begin position="33"/>
        <end position="58"/>
    </location>
</feature>
<feature type="transmembrane region" description="Helical" evidence="11">
    <location>
        <begin position="519"/>
        <end position="537"/>
    </location>
</feature>
<dbReference type="GO" id="GO:0030425">
    <property type="term" value="C:dendrite"/>
    <property type="evidence" value="ECO:0007669"/>
    <property type="project" value="TreeGrafter"/>
</dbReference>
<dbReference type="GO" id="GO:0005886">
    <property type="term" value="C:plasma membrane"/>
    <property type="evidence" value="ECO:0007669"/>
    <property type="project" value="UniProtKB-SubCell"/>
</dbReference>
<keyword evidence="4 10" id="KW-0812">Transmembrane</keyword>
<dbReference type="InterPro" id="IPR003980">
    <property type="entry name" value="Histamine_H3_rcpt"/>
</dbReference>
<keyword evidence="6 10" id="KW-0297">G-protein coupled receptor</keyword>
<feature type="transmembrane region" description="Helical" evidence="11">
    <location>
        <begin position="316"/>
        <end position="336"/>
    </location>
</feature>
<sequence>MVTLNVINQTRVNLSVIIDTVDLEMKFSKSTNILIITLVSLVIFLTISGNFLVMLAFITDKRLRTQSNFFLLNLAICDFYIDQIASPGAFSTPLYLPYMLTGKWMPGRSVCKLWLTIDYTMCTASAFNVVLISYDRFLSVTKAVLYRSQQNRHSHTVRKMATVWILSFLLYGPAILFWDKIFGGNHFPDDICVADFFDTWYFNFGTSIFDFVLPLIGISFFNLSIYWNIKARSKKKRNSSTPQDNQKSPYIIEINTILFTQPLQQNEHVCVSYRKRVEQFYIRCKGLPSSPTNNRLNSHDVQTIQLSRDKKVAKSLLILVCVFTICWAPYSFLITIGKVCDGYCIDSYWYESTLWLLYTNSAINPILYPLCHKSFRNAFLMMLGWTDSVSLLHAREANIVLLQSLLFIFLTIVGNFLVMLAFIVDKRLRTQSNFFLLNLAICDFYVGAFSTPLFLPYVVTGKWMFGRIVCKLWLTIDYTVCVASSFSVVLISYDRFLSVTKAVLYRSQQNRHSHTVRKMATVWILSFLLYGPAILFWDRIFGGNNIPDSICVTAFFDFWYFNFGTSIFDFVLPLISIAFFNLSIYWNIKKRSEKKKSYPLQKNQRTPYIIATNTVLFTASAQQNADLRGPVKKRIKRLLRQYLCCKELSSYPTNSNLNTNDVQIIQISRDKKVAKSLLILVCVFSICWAPYSFLITIGKACNGYCIDSYWYDITMWLLYTNSAINPMLYPLCHKSFRNAFNMMLFGICSKKRR</sequence>
<dbReference type="Gene3D" id="1.20.1070.10">
    <property type="entry name" value="Rhodopsin 7-helix transmembrane proteins"/>
    <property type="match status" value="2"/>
</dbReference>
<dbReference type="GO" id="GO:0007197">
    <property type="term" value="P:adenylate cyclase-inhibiting G protein-coupled acetylcholine receptor signaling pathway"/>
    <property type="evidence" value="ECO:0007669"/>
    <property type="project" value="TreeGrafter"/>
</dbReference>
<dbReference type="PANTHER" id="PTHR24247:SF254">
    <property type="entry name" value="HISTAMINE H3 RECEPTOR"/>
    <property type="match status" value="1"/>
</dbReference>